<gene>
    <name evidence="1" type="ORF">GCM10010985_06900</name>
</gene>
<evidence type="ECO:0000313" key="2">
    <source>
        <dbReference type="Proteomes" id="UP000597138"/>
    </source>
</evidence>
<dbReference type="EMBL" id="BMEG01000001">
    <property type="protein sequence ID" value="GGD55754.1"/>
    <property type="molecule type" value="Genomic_DNA"/>
</dbReference>
<sequence>MPLAGRAKPMCSGDAMCETVRVVKADLVHCSFSELNVMPKSSPAGGLRSPPTVNAGGAPDVTLTWLARRLGSVREQAAAIVP</sequence>
<dbReference type="Proteomes" id="UP000597138">
    <property type="component" value="Unassembled WGS sequence"/>
</dbReference>
<comment type="caution">
    <text evidence="1">The sequence shown here is derived from an EMBL/GenBank/DDBJ whole genome shotgun (WGS) entry which is preliminary data.</text>
</comment>
<accession>A0ABQ1R3A5</accession>
<reference evidence="2" key="1">
    <citation type="journal article" date="2019" name="Int. J. Syst. Evol. Microbiol.">
        <title>The Global Catalogue of Microorganisms (GCM) 10K type strain sequencing project: providing services to taxonomists for standard genome sequencing and annotation.</title>
        <authorList>
            <consortium name="The Broad Institute Genomics Platform"/>
            <consortium name="The Broad Institute Genome Sequencing Center for Infectious Disease"/>
            <person name="Wu L."/>
            <person name="Ma J."/>
        </authorList>
    </citation>
    <scope>NUCLEOTIDE SEQUENCE [LARGE SCALE GENOMIC DNA]</scope>
    <source>
        <strain evidence="2">CGMCC 1.11013</strain>
    </source>
</reference>
<protein>
    <submittedName>
        <fullName evidence="1">Uncharacterized protein</fullName>
    </submittedName>
</protein>
<name>A0ABQ1R3A5_9BURK</name>
<proteinExistence type="predicted"/>
<keyword evidence="2" id="KW-1185">Reference proteome</keyword>
<organism evidence="1 2">
    <name type="scientific">Caballeronia grimmiae</name>
    <dbReference type="NCBI Taxonomy" id="1071679"/>
    <lineage>
        <taxon>Bacteria</taxon>
        <taxon>Pseudomonadati</taxon>
        <taxon>Pseudomonadota</taxon>
        <taxon>Betaproteobacteria</taxon>
        <taxon>Burkholderiales</taxon>
        <taxon>Burkholderiaceae</taxon>
        <taxon>Caballeronia</taxon>
    </lineage>
</organism>
<evidence type="ECO:0000313" key="1">
    <source>
        <dbReference type="EMBL" id="GGD55754.1"/>
    </source>
</evidence>